<dbReference type="EMBL" id="VBOW01000093">
    <property type="protein sequence ID" value="TMQ56549.1"/>
    <property type="molecule type" value="Genomic_DNA"/>
</dbReference>
<feature type="non-terminal residue" evidence="2">
    <location>
        <position position="70"/>
    </location>
</feature>
<feature type="signal peptide" evidence="1">
    <location>
        <begin position="1"/>
        <end position="24"/>
    </location>
</feature>
<evidence type="ECO:0000256" key="1">
    <source>
        <dbReference type="SAM" id="SignalP"/>
    </source>
</evidence>
<sequence length="70" mass="7351">MSRLRLGFLLPLAFLLAGAPPHSAAAQEQPLQGLWTGGFMLRGAWVAVNLRVAAPGDSAGDTADLLFPSY</sequence>
<comment type="caution">
    <text evidence="2">The sequence shown here is derived from an EMBL/GenBank/DDBJ whole genome shotgun (WGS) entry which is preliminary data.</text>
</comment>
<reference evidence="2 3" key="1">
    <citation type="journal article" date="2019" name="Nat. Microbiol.">
        <title>Mediterranean grassland soil C-N compound turnover is dependent on rainfall and depth, and is mediated by genomically divergent microorganisms.</title>
        <authorList>
            <person name="Diamond S."/>
            <person name="Andeer P.F."/>
            <person name="Li Z."/>
            <person name="Crits-Christoph A."/>
            <person name="Burstein D."/>
            <person name="Anantharaman K."/>
            <person name="Lane K.R."/>
            <person name="Thomas B.C."/>
            <person name="Pan C."/>
            <person name="Northen T.R."/>
            <person name="Banfield J.F."/>
        </authorList>
    </citation>
    <scope>NUCLEOTIDE SEQUENCE [LARGE SCALE GENOMIC DNA]</scope>
    <source>
        <strain evidence="2">WS_6</strain>
    </source>
</reference>
<gene>
    <name evidence="2" type="ORF">E6K76_12440</name>
</gene>
<organism evidence="2 3">
    <name type="scientific">Eiseniibacteriota bacterium</name>
    <dbReference type="NCBI Taxonomy" id="2212470"/>
    <lineage>
        <taxon>Bacteria</taxon>
        <taxon>Candidatus Eiseniibacteriota</taxon>
    </lineage>
</organism>
<keyword evidence="1" id="KW-0732">Signal</keyword>
<evidence type="ECO:0000313" key="3">
    <source>
        <dbReference type="Proteomes" id="UP000316852"/>
    </source>
</evidence>
<proteinExistence type="predicted"/>
<feature type="chain" id="PRO_5021793099" evidence="1">
    <location>
        <begin position="25"/>
        <end position="70"/>
    </location>
</feature>
<dbReference type="AlphaFoldDB" id="A0A538SYT5"/>
<evidence type="ECO:0000313" key="2">
    <source>
        <dbReference type="EMBL" id="TMQ56549.1"/>
    </source>
</evidence>
<name>A0A538SYT5_UNCEI</name>
<protein>
    <submittedName>
        <fullName evidence="2">Uncharacterized protein</fullName>
    </submittedName>
</protein>
<dbReference type="Proteomes" id="UP000316852">
    <property type="component" value="Unassembled WGS sequence"/>
</dbReference>
<accession>A0A538SYT5</accession>